<keyword evidence="6 7" id="KW-0472">Membrane</keyword>
<dbReference type="OrthoDB" id="5379144at2"/>
<name>A0A561PTZ0_9BACT</name>
<dbReference type="GO" id="GO:0005886">
    <property type="term" value="C:plasma membrane"/>
    <property type="evidence" value="ECO:0007669"/>
    <property type="project" value="UniProtKB-SubCell"/>
</dbReference>
<gene>
    <name evidence="9" type="ORF">FHW36_103342</name>
</gene>
<evidence type="ECO:0000256" key="6">
    <source>
        <dbReference type="ARBA" id="ARBA00023136"/>
    </source>
</evidence>
<feature type="transmembrane region" description="Helical" evidence="7">
    <location>
        <begin position="23"/>
        <end position="46"/>
    </location>
</feature>
<feature type="transmembrane region" description="Helical" evidence="7">
    <location>
        <begin position="376"/>
        <end position="395"/>
    </location>
</feature>
<comment type="subcellular location">
    <subcellularLocation>
        <location evidence="1">Cell membrane</location>
        <topology evidence="1">Multi-pass membrane protein</topology>
    </subcellularLocation>
</comment>
<dbReference type="EMBL" id="VIWO01000003">
    <property type="protein sequence ID" value="TWF41538.1"/>
    <property type="molecule type" value="Genomic_DNA"/>
</dbReference>
<accession>A0A561PTZ0</accession>
<feature type="transmembrane region" description="Helical" evidence="7">
    <location>
        <begin position="308"/>
        <end position="335"/>
    </location>
</feature>
<dbReference type="InterPro" id="IPR011701">
    <property type="entry name" value="MFS"/>
</dbReference>
<keyword evidence="5 7" id="KW-1133">Transmembrane helix</keyword>
<evidence type="ECO:0000256" key="4">
    <source>
        <dbReference type="ARBA" id="ARBA00022692"/>
    </source>
</evidence>
<dbReference type="AlphaFoldDB" id="A0A561PTZ0"/>
<comment type="caution">
    <text evidence="9">The sequence shown here is derived from an EMBL/GenBank/DDBJ whole genome shotgun (WGS) entry which is preliminary data.</text>
</comment>
<evidence type="ECO:0000313" key="10">
    <source>
        <dbReference type="Proteomes" id="UP000320811"/>
    </source>
</evidence>
<dbReference type="Pfam" id="PF07690">
    <property type="entry name" value="MFS_1"/>
    <property type="match status" value="1"/>
</dbReference>
<dbReference type="PANTHER" id="PTHR23517:SF2">
    <property type="entry name" value="MULTIDRUG RESISTANCE PROTEIN MDTH"/>
    <property type="match status" value="1"/>
</dbReference>
<dbReference type="PROSITE" id="PS50850">
    <property type="entry name" value="MFS"/>
    <property type="match status" value="1"/>
</dbReference>
<reference evidence="9 10" key="1">
    <citation type="submission" date="2019-06" db="EMBL/GenBank/DDBJ databases">
        <title>Sorghum-associated microbial communities from plants grown in Nebraska, USA.</title>
        <authorList>
            <person name="Schachtman D."/>
        </authorList>
    </citation>
    <scope>NUCLEOTIDE SEQUENCE [LARGE SCALE GENOMIC DNA]</scope>
    <source>
        <strain evidence="9 10">1209</strain>
    </source>
</reference>
<evidence type="ECO:0000259" key="8">
    <source>
        <dbReference type="PROSITE" id="PS50850"/>
    </source>
</evidence>
<feature type="transmembrane region" description="Helical" evidence="7">
    <location>
        <begin position="219"/>
        <end position="242"/>
    </location>
</feature>
<dbReference type="InterPro" id="IPR020846">
    <property type="entry name" value="MFS_dom"/>
</dbReference>
<feature type="transmembrane region" description="Helical" evidence="7">
    <location>
        <begin position="151"/>
        <end position="168"/>
    </location>
</feature>
<feature type="domain" description="Major facilitator superfamily (MFS) profile" evidence="8">
    <location>
        <begin position="21"/>
        <end position="399"/>
    </location>
</feature>
<keyword evidence="3" id="KW-1003">Cell membrane</keyword>
<evidence type="ECO:0000256" key="5">
    <source>
        <dbReference type="ARBA" id="ARBA00022989"/>
    </source>
</evidence>
<feature type="transmembrane region" description="Helical" evidence="7">
    <location>
        <begin position="254"/>
        <end position="273"/>
    </location>
</feature>
<proteinExistence type="predicted"/>
<sequence length="412" mass="45559">MNLIKQTVRLYQNAYTGLSPATWWLSLVLLINRSGAMVIPFMTVYLTQHLHFSIAQAGLVMACFGTGAIVGALLGGWLSDKIGFYQVQFWSLFSNGLLFVLLGQMRTFEQICICVFVMSSVGDAFRPANSIAIAAYSAPENRTRSYALNRLAVNLGWSVGPAIGGILASFNYHLLFYVDGGTCMVAALLMRIFLPPVPAPPKAIKAAVKPEDKVWKDHIYLWFLFFATLSAICMFQFTSMVPLYYKEIIHMEEWAIGLTMSLNGIMIAVLEMVMVYRLEGTKPNLVFIARGAVMVCTAYLLLSVMPPFWALAAVFMMVITFGEMFCLPFMNSFWIARSRDHNRGQYAALYTISYSLANIVSPTTGAFVVQHLGFKPWWAITALGSLLAGGGFLWVQKKLGVEKTVPASGAAV</sequence>
<dbReference type="Gene3D" id="1.20.1250.20">
    <property type="entry name" value="MFS general substrate transporter like domains"/>
    <property type="match status" value="1"/>
</dbReference>
<feature type="transmembrane region" description="Helical" evidence="7">
    <location>
        <begin position="347"/>
        <end position="370"/>
    </location>
</feature>
<dbReference type="InterPro" id="IPR050171">
    <property type="entry name" value="MFS_Transporters"/>
</dbReference>
<organism evidence="9 10">
    <name type="scientific">Chitinophaga polysaccharea</name>
    <dbReference type="NCBI Taxonomy" id="1293035"/>
    <lineage>
        <taxon>Bacteria</taxon>
        <taxon>Pseudomonadati</taxon>
        <taxon>Bacteroidota</taxon>
        <taxon>Chitinophagia</taxon>
        <taxon>Chitinophagales</taxon>
        <taxon>Chitinophagaceae</taxon>
        <taxon>Chitinophaga</taxon>
    </lineage>
</organism>
<dbReference type="GO" id="GO:0022857">
    <property type="term" value="F:transmembrane transporter activity"/>
    <property type="evidence" value="ECO:0007669"/>
    <property type="project" value="InterPro"/>
</dbReference>
<dbReference type="RefSeq" id="WP_145669411.1">
    <property type="nucleotide sequence ID" value="NZ_VIWO01000003.1"/>
</dbReference>
<protein>
    <submittedName>
        <fullName evidence="9">Putative MFS family arabinose efflux permease</fullName>
    </submittedName>
</protein>
<evidence type="ECO:0000256" key="7">
    <source>
        <dbReference type="SAM" id="Phobius"/>
    </source>
</evidence>
<dbReference type="Proteomes" id="UP000320811">
    <property type="component" value="Unassembled WGS sequence"/>
</dbReference>
<feature type="transmembrane region" description="Helical" evidence="7">
    <location>
        <begin position="58"/>
        <end position="78"/>
    </location>
</feature>
<dbReference type="InterPro" id="IPR036259">
    <property type="entry name" value="MFS_trans_sf"/>
</dbReference>
<feature type="transmembrane region" description="Helical" evidence="7">
    <location>
        <begin position="84"/>
        <end position="102"/>
    </location>
</feature>
<dbReference type="SUPFAM" id="SSF103473">
    <property type="entry name" value="MFS general substrate transporter"/>
    <property type="match status" value="1"/>
</dbReference>
<keyword evidence="4 7" id="KW-0812">Transmembrane</keyword>
<feature type="transmembrane region" description="Helical" evidence="7">
    <location>
        <begin position="174"/>
        <end position="194"/>
    </location>
</feature>
<evidence type="ECO:0000313" key="9">
    <source>
        <dbReference type="EMBL" id="TWF41538.1"/>
    </source>
</evidence>
<evidence type="ECO:0000256" key="2">
    <source>
        <dbReference type="ARBA" id="ARBA00022448"/>
    </source>
</evidence>
<keyword evidence="2" id="KW-0813">Transport</keyword>
<evidence type="ECO:0000256" key="3">
    <source>
        <dbReference type="ARBA" id="ARBA00022475"/>
    </source>
</evidence>
<keyword evidence="10" id="KW-1185">Reference proteome</keyword>
<dbReference type="PANTHER" id="PTHR23517">
    <property type="entry name" value="RESISTANCE PROTEIN MDTM, PUTATIVE-RELATED-RELATED"/>
    <property type="match status" value="1"/>
</dbReference>
<evidence type="ECO:0000256" key="1">
    <source>
        <dbReference type="ARBA" id="ARBA00004651"/>
    </source>
</evidence>
<feature type="transmembrane region" description="Helical" evidence="7">
    <location>
        <begin position="285"/>
        <end position="302"/>
    </location>
</feature>